<organism evidence="1 2">
    <name type="scientific">Succinatimonas hippei (strain DSM 22608 / JCM 16073 / KCTC 15190 / YIT 12066)</name>
    <dbReference type="NCBI Taxonomy" id="762983"/>
    <lineage>
        <taxon>Bacteria</taxon>
        <taxon>Pseudomonadati</taxon>
        <taxon>Pseudomonadota</taxon>
        <taxon>Gammaproteobacteria</taxon>
        <taxon>Aeromonadales</taxon>
        <taxon>Succinivibrionaceae</taxon>
        <taxon>Succinatimonas</taxon>
    </lineage>
</organism>
<dbReference type="AlphaFoldDB" id="E8LIL5"/>
<evidence type="ECO:0000313" key="2">
    <source>
        <dbReference type="Proteomes" id="UP000018458"/>
    </source>
</evidence>
<proteinExistence type="predicted"/>
<accession>E8LIL5</accession>
<protein>
    <submittedName>
        <fullName evidence="1">Uncharacterized protein</fullName>
    </submittedName>
</protein>
<evidence type="ECO:0000313" key="1">
    <source>
        <dbReference type="EMBL" id="EFY07614.1"/>
    </source>
</evidence>
<dbReference type="EMBL" id="AEVO01000025">
    <property type="protein sequence ID" value="EFY07614.1"/>
    <property type="molecule type" value="Genomic_DNA"/>
</dbReference>
<comment type="caution">
    <text evidence="1">The sequence shown here is derived from an EMBL/GenBank/DDBJ whole genome shotgun (WGS) entry which is preliminary data.</text>
</comment>
<dbReference type="HOGENOM" id="CLU_2588387_0_0_6"/>
<sequence>MFVQFLSLCYYEFLYEKIRQMKITVDEVLNKQHLDAAAKETHQSLKRWLQNKSLHEILDWFDCIECISIVKPDSFPAKKN</sequence>
<keyword evidence="2" id="KW-1185">Reference proteome</keyword>
<reference evidence="1 2" key="1">
    <citation type="submission" date="2011-01" db="EMBL/GenBank/DDBJ databases">
        <authorList>
            <person name="Weinstock G."/>
            <person name="Sodergren E."/>
            <person name="Clifton S."/>
            <person name="Fulton L."/>
            <person name="Fulton B."/>
            <person name="Courtney L."/>
            <person name="Fronick C."/>
            <person name="Harrison M."/>
            <person name="Strong C."/>
            <person name="Farmer C."/>
            <person name="Delahaunty K."/>
            <person name="Markovic C."/>
            <person name="Hall O."/>
            <person name="Minx P."/>
            <person name="Tomlinson C."/>
            <person name="Mitreva M."/>
            <person name="Hou S."/>
            <person name="Chen J."/>
            <person name="Wollam A."/>
            <person name="Pepin K.H."/>
            <person name="Johnson M."/>
            <person name="Bhonagiri V."/>
            <person name="Zhang X."/>
            <person name="Suruliraj S."/>
            <person name="Warren W."/>
            <person name="Chinwalla A."/>
            <person name="Mardis E.R."/>
            <person name="Wilson R.K."/>
        </authorList>
    </citation>
    <scope>NUCLEOTIDE SEQUENCE [LARGE SCALE GENOMIC DNA]</scope>
    <source>
        <strain evidence="2">DSM 22608 / JCM 16073 / KCTC 15190 / YIT 12066</strain>
    </source>
</reference>
<name>E8LIL5_SUCHY</name>
<dbReference type="Proteomes" id="UP000018458">
    <property type="component" value="Unassembled WGS sequence"/>
</dbReference>
<gene>
    <name evidence="1" type="ORF">HMPREF9444_00520</name>
</gene>